<reference evidence="2 3" key="1">
    <citation type="submission" date="2014-10" db="EMBL/GenBank/DDBJ databases">
        <title>Kaistella jeonii genome.</title>
        <authorList>
            <person name="Clayton J.T."/>
            <person name="Newman J.D."/>
        </authorList>
    </citation>
    <scope>NUCLEOTIDE SEQUENCE [LARGE SCALE GENOMIC DNA]</scope>
    <source>
        <strain evidence="2 3">DSM 17048</strain>
    </source>
</reference>
<feature type="region of interest" description="Disordered" evidence="1">
    <location>
        <begin position="46"/>
        <end position="66"/>
    </location>
</feature>
<proteinExistence type="predicted"/>
<dbReference type="STRING" id="266749.SAMN05421876_11368"/>
<comment type="caution">
    <text evidence="2">The sequence shown here is derived from an EMBL/GenBank/DDBJ whole genome shotgun (WGS) entry which is preliminary data.</text>
</comment>
<dbReference type="AlphaFoldDB" id="A0A0C1CUX3"/>
<evidence type="ECO:0000313" key="3">
    <source>
        <dbReference type="Proteomes" id="UP000031473"/>
    </source>
</evidence>
<evidence type="ECO:0000313" key="2">
    <source>
        <dbReference type="EMBL" id="KIA88081.1"/>
    </source>
</evidence>
<protein>
    <submittedName>
        <fullName evidence="2">Uncharacterized protein</fullName>
    </submittedName>
</protein>
<keyword evidence="3" id="KW-1185">Reference proteome</keyword>
<dbReference type="Proteomes" id="UP000031473">
    <property type="component" value="Unassembled WGS sequence"/>
</dbReference>
<gene>
    <name evidence="2" type="ORF">OA86_12855</name>
</gene>
<dbReference type="EMBL" id="JSYL01000011">
    <property type="protein sequence ID" value="KIA88081.1"/>
    <property type="molecule type" value="Genomic_DNA"/>
</dbReference>
<evidence type="ECO:0000256" key="1">
    <source>
        <dbReference type="SAM" id="MobiDB-lite"/>
    </source>
</evidence>
<name>A0A0C1CUX3_9FLAO</name>
<organism evidence="2 3">
    <name type="scientific">Kaistella jeonii</name>
    <dbReference type="NCBI Taxonomy" id="266749"/>
    <lineage>
        <taxon>Bacteria</taxon>
        <taxon>Pseudomonadati</taxon>
        <taxon>Bacteroidota</taxon>
        <taxon>Flavobacteriia</taxon>
        <taxon>Flavobacteriales</taxon>
        <taxon>Weeksellaceae</taxon>
        <taxon>Chryseobacterium group</taxon>
        <taxon>Kaistella</taxon>
    </lineage>
</organism>
<accession>A0A0C1CUX3</accession>
<sequence>MVLSKDFARWISANYYETAVNYDFRFSIIIDLDFSKYNLKNKWSQETNEKEFEKHKKSTPSSEEVL</sequence>
<dbReference type="RefSeq" id="WP_039354020.1">
    <property type="nucleotide sequence ID" value="NZ_FOLA01000013.1"/>
</dbReference>